<evidence type="ECO:0000313" key="2">
    <source>
        <dbReference type="EMBL" id="CCD02904.1"/>
    </source>
</evidence>
<keyword evidence="2" id="KW-0614">Plasmid</keyword>
<dbReference type="Proteomes" id="UP000007319">
    <property type="component" value="Plasmid AZOBR_p3"/>
</dbReference>
<reference evidence="2 3" key="1">
    <citation type="journal article" date="2011" name="PLoS Genet.">
        <title>Azospirillum genomes reveal transition of bacteria from aquatic to terrestrial environments.</title>
        <authorList>
            <person name="Wisniewski-Dye F."/>
            <person name="Borziak K."/>
            <person name="Khalsa-Moyers G."/>
            <person name="Alexandre G."/>
            <person name="Sukharnikov L.O."/>
            <person name="Wuichet K."/>
            <person name="Hurst G.B."/>
            <person name="McDonald W.H."/>
            <person name="Robertson J.S."/>
            <person name="Barbe V."/>
            <person name="Calteau A."/>
            <person name="Rouy Z."/>
            <person name="Mangenot S."/>
            <person name="Prigent-Combaret C."/>
            <person name="Normand P."/>
            <person name="Boyer M."/>
            <person name="Siguier P."/>
            <person name="Dessaux Y."/>
            <person name="Elmerich C."/>
            <person name="Condemine G."/>
            <person name="Krishnen G."/>
            <person name="Kennedy I."/>
            <person name="Paterson A.H."/>
            <person name="Gonzalez V."/>
            <person name="Mavingui P."/>
            <person name="Zhulin I.B."/>
        </authorList>
    </citation>
    <scope>NUCLEOTIDE SEQUENCE [LARGE SCALE GENOMIC DNA]</scope>
    <source>
        <strain evidence="2 3">Sp245</strain>
    </source>
</reference>
<feature type="compositionally biased region" description="Basic and acidic residues" evidence="1">
    <location>
        <begin position="153"/>
        <end position="162"/>
    </location>
</feature>
<name>A0A9P1JZU1_9PROT</name>
<organism evidence="2 3">
    <name type="scientific">Azospirillum baldaniorum</name>
    <dbReference type="NCBI Taxonomy" id="1064539"/>
    <lineage>
        <taxon>Bacteria</taxon>
        <taxon>Pseudomonadati</taxon>
        <taxon>Pseudomonadota</taxon>
        <taxon>Alphaproteobacteria</taxon>
        <taxon>Rhodospirillales</taxon>
        <taxon>Azospirillaceae</taxon>
        <taxon>Azospirillum</taxon>
    </lineage>
</organism>
<dbReference type="AlphaFoldDB" id="A0A9P1JZU1"/>
<feature type="region of interest" description="Disordered" evidence="1">
    <location>
        <begin position="141"/>
        <end position="201"/>
    </location>
</feature>
<dbReference type="EMBL" id="HE577330">
    <property type="protein sequence ID" value="CCD02904.1"/>
    <property type="molecule type" value="Genomic_DNA"/>
</dbReference>
<gene>
    <name evidence="2" type="ORF">AZOBR_p340142</name>
</gene>
<keyword evidence="3" id="KW-1185">Reference proteome</keyword>
<sequence>MRAALEPPEEGVLIDGVYVLRPGAWKPPAIVAPDVRREAADALAALRSGTAPVSHDDAKRWVAHLANRCNGSQLPPETKLMGAVSDILNNGYPSALFTDPAVFDRVARKFRFWPGWAELSEALDAERTRLRDAWGRLSVLAKGGAPAPQRRRPQPEDDRDAGPRVMSETTEKLMADFWARNGGKPAQRNMGAPAVMNRGEG</sequence>
<accession>A0A9P1JZU1</accession>
<evidence type="ECO:0000256" key="1">
    <source>
        <dbReference type="SAM" id="MobiDB-lite"/>
    </source>
</evidence>
<dbReference type="KEGG" id="abs:AZOBR_p340142"/>
<geneLocation type="plasmid" evidence="2 3">
    <name>AZOBR_p3</name>
</geneLocation>
<proteinExistence type="predicted"/>
<evidence type="ECO:0000313" key="3">
    <source>
        <dbReference type="Proteomes" id="UP000007319"/>
    </source>
</evidence>
<protein>
    <submittedName>
        <fullName evidence="2">Uncharacterized protein</fullName>
    </submittedName>
</protein>